<dbReference type="PANTHER" id="PTHR33420">
    <property type="entry name" value="FIMBRIAL SUBUNIT ELFA-RELATED"/>
    <property type="match status" value="1"/>
</dbReference>
<evidence type="ECO:0000313" key="1">
    <source>
        <dbReference type="EMBL" id="OHT24476.1"/>
    </source>
</evidence>
<reference evidence="1 2" key="1">
    <citation type="submission" date="2016-03" db="EMBL/GenBank/DDBJ databases">
        <title>Genome sequence of Providencia stuartii strain, isolated from the salivary glands of larval Lucilia sericata.</title>
        <authorList>
            <person name="Yuan Y."/>
            <person name="Zhang Y."/>
            <person name="Fu S."/>
            <person name="Crippen T.L."/>
            <person name="Visi D."/>
            <person name="Benbow M.E."/>
            <person name="Allen M."/>
            <person name="Tomberlin J.K."/>
            <person name="Sze S.-H."/>
            <person name="Tarone A.M."/>
        </authorList>
    </citation>
    <scope>NUCLEOTIDE SEQUENCE [LARGE SCALE GENOMIC DNA]</scope>
    <source>
        <strain evidence="1 2">Crippen</strain>
    </source>
</reference>
<dbReference type="PANTHER" id="PTHR33420:SF26">
    <property type="entry name" value="FIMBRIAL SUBUNIT"/>
    <property type="match status" value="1"/>
</dbReference>
<dbReference type="InterPro" id="IPR000259">
    <property type="entry name" value="Adhesion_dom_fimbrial"/>
</dbReference>
<dbReference type="Pfam" id="PF00419">
    <property type="entry name" value="Fimbrial"/>
    <property type="match status" value="1"/>
</dbReference>
<keyword evidence="2" id="KW-1185">Reference proteome</keyword>
<dbReference type="Gene3D" id="2.60.40.1090">
    <property type="entry name" value="Fimbrial-type adhesion domain"/>
    <property type="match status" value="1"/>
</dbReference>
<comment type="caution">
    <text evidence="1">The sequence shown here is derived from an EMBL/GenBank/DDBJ whole genome shotgun (WGS) entry which is preliminary data.</text>
</comment>
<accession>A0A1S1HSW0</accession>
<sequence>MKLVKFTQVVVIATSVISFNVLAENAGTLDFIGTVVTSPCNIAQSSLKQTIDFGQLSRRGLENGRAAEVDFKIEFTGCDFTDFDKGTDDKPMAVKSMELVFTGQSYADAANTLLSTSAGNTNNVGVGIDGFTFGTAKDVLSQMINKKGNNTLKFKALAKAVDVTKPVVEGQFNATSNFRITYQ</sequence>
<dbReference type="RefSeq" id="WP_070927294.1">
    <property type="nucleotide sequence ID" value="NZ_JBALHY010000010.1"/>
</dbReference>
<dbReference type="InterPro" id="IPR008966">
    <property type="entry name" value="Adhesion_dom_sf"/>
</dbReference>
<dbReference type="OrthoDB" id="6466138at2"/>
<dbReference type="Proteomes" id="UP000179588">
    <property type="component" value="Unassembled WGS sequence"/>
</dbReference>
<dbReference type="EMBL" id="LVIE01000124">
    <property type="protein sequence ID" value="OHT24476.1"/>
    <property type="molecule type" value="Genomic_DNA"/>
</dbReference>
<proteinExistence type="predicted"/>
<dbReference type="SUPFAM" id="SSF49401">
    <property type="entry name" value="Bacterial adhesins"/>
    <property type="match status" value="1"/>
</dbReference>
<dbReference type="GO" id="GO:0009289">
    <property type="term" value="C:pilus"/>
    <property type="evidence" value="ECO:0007669"/>
    <property type="project" value="InterPro"/>
</dbReference>
<name>A0A1S1HSW0_PROST</name>
<evidence type="ECO:0000313" key="2">
    <source>
        <dbReference type="Proteomes" id="UP000179588"/>
    </source>
</evidence>
<dbReference type="AlphaFoldDB" id="A0A1S1HSW0"/>
<dbReference type="GO" id="GO:0043709">
    <property type="term" value="P:cell adhesion involved in single-species biofilm formation"/>
    <property type="evidence" value="ECO:0007669"/>
    <property type="project" value="TreeGrafter"/>
</dbReference>
<protein>
    <submittedName>
        <fullName evidence="1">Fimbrial protein</fullName>
    </submittedName>
</protein>
<gene>
    <name evidence="1" type="ORF">A3Q29_17635</name>
</gene>
<dbReference type="InterPro" id="IPR036937">
    <property type="entry name" value="Adhesion_dom_fimbrial_sf"/>
</dbReference>
<organism evidence="1 2">
    <name type="scientific">Providencia stuartii</name>
    <dbReference type="NCBI Taxonomy" id="588"/>
    <lineage>
        <taxon>Bacteria</taxon>
        <taxon>Pseudomonadati</taxon>
        <taxon>Pseudomonadota</taxon>
        <taxon>Gammaproteobacteria</taxon>
        <taxon>Enterobacterales</taxon>
        <taxon>Morganellaceae</taxon>
        <taxon>Providencia</taxon>
    </lineage>
</organism>
<dbReference type="GeneID" id="92277578"/>
<dbReference type="InterPro" id="IPR050263">
    <property type="entry name" value="Bact_Fimbrial_Adh_Pro"/>
</dbReference>